<evidence type="ECO:0000313" key="6">
    <source>
        <dbReference type="EMBL" id="KAK95589.1"/>
    </source>
</evidence>
<dbReference type="PANTHER" id="PTHR43833:SF5">
    <property type="entry name" value="TRK SYSTEM POTASSIUM UPTAKE PROTEIN TRKA"/>
    <property type="match status" value="1"/>
</dbReference>
<dbReference type="PRINTS" id="PR00335">
    <property type="entry name" value="KUPTAKETRKA"/>
</dbReference>
<evidence type="ECO:0000256" key="3">
    <source>
        <dbReference type="ARBA" id="ARBA00022958"/>
    </source>
</evidence>
<comment type="caution">
    <text evidence="6">The sequence shown here is derived from an EMBL/GenBank/DDBJ whole genome shotgun (WGS) entry which is preliminary data.</text>
</comment>
<protein>
    <submittedName>
        <fullName evidence="6">NADP oxidoreductase coenzyme F420-dependent</fullName>
    </submittedName>
</protein>
<dbReference type="GO" id="GO:0005886">
    <property type="term" value="C:plasma membrane"/>
    <property type="evidence" value="ECO:0007669"/>
    <property type="project" value="InterPro"/>
</dbReference>
<dbReference type="Pfam" id="PF02254">
    <property type="entry name" value="TrkA_N"/>
    <property type="match status" value="1"/>
</dbReference>
<keyword evidence="4" id="KW-0406">Ion transport</keyword>
<evidence type="ECO:0000256" key="2">
    <source>
        <dbReference type="ARBA" id="ARBA00022538"/>
    </source>
</evidence>
<dbReference type="EMBL" id="JFZZ01000051">
    <property type="protein sequence ID" value="KAK95589.1"/>
    <property type="molecule type" value="Genomic_DNA"/>
</dbReference>
<dbReference type="PROSITE" id="PS51201">
    <property type="entry name" value="RCK_N"/>
    <property type="match status" value="1"/>
</dbReference>
<evidence type="ECO:0000256" key="4">
    <source>
        <dbReference type="ARBA" id="ARBA00023065"/>
    </source>
</evidence>
<proteinExistence type="predicted"/>
<sequence length="99" mass="10307">MKILIVGAGRVGTSVAENLVSEENDITVVDVQPGQLGYLQERFDLRVMVGDATQVSVLEAAGAADTDLLIACAKSGPTSRPVSSTCCATVVPCMPVWGR</sequence>
<evidence type="ECO:0000313" key="7">
    <source>
        <dbReference type="Proteomes" id="UP000026682"/>
    </source>
</evidence>
<accession>A0A158M6G2</accession>
<dbReference type="InterPro" id="IPR003148">
    <property type="entry name" value="RCK_N"/>
</dbReference>
<dbReference type="GO" id="GO:0015079">
    <property type="term" value="F:potassium ion transmembrane transporter activity"/>
    <property type="evidence" value="ECO:0007669"/>
    <property type="project" value="InterPro"/>
</dbReference>
<dbReference type="AlphaFoldDB" id="A0A158M6G2"/>
<keyword evidence="1" id="KW-0813">Transport</keyword>
<organism evidence="6 7">
    <name type="scientific">Bordetella holmesii CDC-H585-BH</name>
    <dbReference type="NCBI Taxonomy" id="1331206"/>
    <lineage>
        <taxon>Bacteria</taxon>
        <taxon>Pseudomonadati</taxon>
        <taxon>Pseudomonadota</taxon>
        <taxon>Betaproteobacteria</taxon>
        <taxon>Burkholderiales</taxon>
        <taxon>Alcaligenaceae</taxon>
        <taxon>Bordetella</taxon>
    </lineage>
</organism>
<dbReference type="InterPro" id="IPR050721">
    <property type="entry name" value="Trk_Ktr_HKT_K-transport"/>
</dbReference>
<dbReference type="InterPro" id="IPR006036">
    <property type="entry name" value="K_uptake_TrkA"/>
</dbReference>
<dbReference type="InterPro" id="IPR036291">
    <property type="entry name" value="NAD(P)-bd_dom_sf"/>
</dbReference>
<evidence type="ECO:0000256" key="1">
    <source>
        <dbReference type="ARBA" id="ARBA00022448"/>
    </source>
</evidence>
<gene>
    <name evidence="6" type="ORF">L497_2819</name>
</gene>
<feature type="domain" description="RCK N-terminal" evidence="5">
    <location>
        <begin position="1"/>
        <end position="99"/>
    </location>
</feature>
<dbReference type="SUPFAM" id="SSF51735">
    <property type="entry name" value="NAD(P)-binding Rossmann-fold domains"/>
    <property type="match status" value="1"/>
</dbReference>
<name>A0A158M6G2_9BORD</name>
<keyword evidence="2" id="KW-0633">Potassium transport</keyword>
<dbReference type="Gene3D" id="3.40.50.720">
    <property type="entry name" value="NAD(P)-binding Rossmann-like Domain"/>
    <property type="match status" value="1"/>
</dbReference>
<dbReference type="Proteomes" id="UP000026682">
    <property type="component" value="Unassembled WGS sequence"/>
</dbReference>
<dbReference type="PATRIC" id="fig|1331206.3.peg.1467"/>
<evidence type="ECO:0000259" key="5">
    <source>
        <dbReference type="PROSITE" id="PS51201"/>
    </source>
</evidence>
<reference evidence="6 7" key="1">
    <citation type="submission" date="2014-03" db="EMBL/GenBank/DDBJ databases">
        <title>Genome sequence of Bordetella holmseii.</title>
        <authorList>
            <person name="Harvill E."/>
            <person name="Goodfield L.L."/>
            <person name="Ivanov Y."/>
            <person name="Meyer J.A."/>
            <person name="Newth C."/>
            <person name="Cassiday P."/>
            <person name="Tondella M.L."/>
            <person name="Liao P."/>
            <person name="Zimmerman J."/>
            <person name="Meert K."/>
            <person name="Wessel D."/>
            <person name="Berger J."/>
            <person name="Dean J.M."/>
            <person name="Holubkov R."/>
            <person name="Burr J."/>
            <person name="Liu T."/>
            <person name="Brinkac L.M."/>
            <person name="Sanka R."/>
            <person name="Kim M."/>
            <person name="Losada L."/>
        </authorList>
    </citation>
    <scope>NUCLEOTIDE SEQUENCE [LARGE SCALE GENOMIC DNA]</scope>
    <source>
        <strain evidence="6 7">CDC-H585-BH</strain>
    </source>
</reference>
<keyword evidence="3" id="KW-0630">Potassium</keyword>
<dbReference type="PANTHER" id="PTHR43833">
    <property type="entry name" value="POTASSIUM CHANNEL PROTEIN 2-RELATED-RELATED"/>
    <property type="match status" value="1"/>
</dbReference>